<evidence type="ECO:0000313" key="2">
    <source>
        <dbReference type="WBParaSite" id="Csp11.Scaffold627.g6761.t1"/>
    </source>
</evidence>
<dbReference type="Proteomes" id="UP000095282">
    <property type="component" value="Unplaced"/>
</dbReference>
<keyword evidence="1" id="KW-1185">Reference proteome</keyword>
<name>A0A1I7TKC1_9PELO</name>
<organism evidence="1 2">
    <name type="scientific">Caenorhabditis tropicalis</name>
    <dbReference type="NCBI Taxonomy" id="1561998"/>
    <lineage>
        <taxon>Eukaryota</taxon>
        <taxon>Metazoa</taxon>
        <taxon>Ecdysozoa</taxon>
        <taxon>Nematoda</taxon>
        <taxon>Chromadorea</taxon>
        <taxon>Rhabditida</taxon>
        <taxon>Rhabditina</taxon>
        <taxon>Rhabditomorpha</taxon>
        <taxon>Rhabditoidea</taxon>
        <taxon>Rhabditidae</taxon>
        <taxon>Peloderinae</taxon>
        <taxon>Caenorhabditis</taxon>
    </lineage>
</organism>
<dbReference type="WBParaSite" id="Csp11.Scaffold627.g6761.t1">
    <property type="protein sequence ID" value="Csp11.Scaffold627.g6761.t1"/>
    <property type="gene ID" value="Csp11.Scaffold627.g6761"/>
</dbReference>
<dbReference type="eggNOG" id="ENOG502TGVQ">
    <property type="taxonomic scope" value="Eukaryota"/>
</dbReference>
<proteinExistence type="predicted"/>
<evidence type="ECO:0000313" key="1">
    <source>
        <dbReference type="Proteomes" id="UP000095282"/>
    </source>
</evidence>
<dbReference type="STRING" id="1561998.A0A1I7TKC1"/>
<reference evidence="2" key="1">
    <citation type="submission" date="2016-11" db="UniProtKB">
        <authorList>
            <consortium name="WormBaseParasite"/>
        </authorList>
    </citation>
    <scope>IDENTIFICATION</scope>
</reference>
<protein>
    <submittedName>
        <fullName evidence="2">LEM domain-containing protein</fullName>
    </submittedName>
</protein>
<dbReference type="AlphaFoldDB" id="A0A1I7TKC1"/>
<dbReference type="Pfam" id="PF21672">
    <property type="entry name" value="COMM_HN"/>
    <property type="match status" value="1"/>
</dbReference>
<sequence length="130" mass="14636">MLNLDSVSNHNDLVLIGNWLLLKPAGYNCPSEDLEKEVIQLGLPQEHGTQLRKVYESYKEELKEKVRNNMHKEPHGTVVDSSPTSLTFQSGSQVYDVSMNGNMMNQFKTDIENSLSQMKELAGTLPNNLT</sequence>
<accession>A0A1I7TKC1</accession>